<evidence type="ECO:0000313" key="5">
    <source>
        <dbReference type="RefSeq" id="XP_039121243.1"/>
    </source>
</evidence>
<gene>
    <name evidence="5 6 7" type="primary">LOC120257986</name>
</gene>
<dbReference type="SUPFAM" id="SSF47072">
    <property type="entry name" value="Cysteine alpha-hairpin motif"/>
    <property type="match status" value="1"/>
</dbReference>
<feature type="compositionally biased region" description="Gly residues" evidence="2">
    <location>
        <begin position="1"/>
        <end position="11"/>
    </location>
</feature>
<evidence type="ECO:0000259" key="3">
    <source>
        <dbReference type="Pfam" id="PF06747"/>
    </source>
</evidence>
<protein>
    <submittedName>
        <fullName evidence="5 6">Cytochrome c oxidase assembly protein COX19-like</fullName>
    </submittedName>
</protein>
<accession>A0AB40B2B7</accession>
<dbReference type="GeneID" id="120257986"/>
<sequence length="110" mass="12485">MSAGGAFGGNRGARPVPPEKGVFPLDHLHECDLEKKEYISCLKSSGHQSDRCRQFSKKYLECRMERNLMAKQDMSELGFREVKETHSSEERNRKDDNQTNPSSGNKTILP</sequence>
<evidence type="ECO:0000256" key="1">
    <source>
        <dbReference type="ARBA" id="ARBA00023157"/>
    </source>
</evidence>
<evidence type="ECO:0000313" key="6">
    <source>
        <dbReference type="RefSeq" id="XP_039121244.1"/>
    </source>
</evidence>
<feature type="region of interest" description="Disordered" evidence="2">
    <location>
        <begin position="1"/>
        <end position="22"/>
    </location>
</feature>
<organism evidence="4 5">
    <name type="scientific">Dioscorea cayennensis subsp. rotundata</name>
    <name type="common">White Guinea yam</name>
    <name type="synonym">Dioscorea rotundata</name>
    <dbReference type="NCBI Taxonomy" id="55577"/>
    <lineage>
        <taxon>Eukaryota</taxon>
        <taxon>Viridiplantae</taxon>
        <taxon>Streptophyta</taxon>
        <taxon>Embryophyta</taxon>
        <taxon>Tracheophyta</taxon>
        <taxon>Spermatophyta</taxon>
        <taxon>Magnoliopsida</taxon>
        <taxon>Liliopsida</taxon>
        <taxon>Dioscoreales</taxon>
        <taxon>Dioscoreaceae</taxon>
        <taxon>Dioscorea</taxon>
    </lineage>
</organism>
<dbReference type="InterPro" id="IPR010625">
    <property type="entry name" value="CHCH"/>
</dbReference>
<evidence type="ECO:0000313" key="7">
    <source>
        <dbReference type="RefSeq" id="XP_039121245.1"/>
    </source>
</evidence>
<evidence type="ECO:0000313" key="4">
    <source>
        <dbReference type="Proteomes" id="UP001515500"/>
    </source>
</evidence>
<evidence type="ECO:0000256" key="2">
    <source>
        <dbReference type="SAM" id="MobiDB-lite"/>
    </source>
</evidence>
<dbReference type="AlphaFoldDB" id="A0AB40B2B7"/>
<keyword evidence="4" id="KW-1185">Reference proteome</keyword>
<dbReference type="Proteomes" id="UP001515500">
    <property type="component" value="Chromosome 4"/>
</dbReference>
<dbReference type="RefSeq" id="XP_039121244.1">
    <property type="nucleotide sequence ID" value="XM_039265310.1"/>
</dbReference>
<dbReference type="PANTHER" id="PTHR47565">
    <property type="entry name" value="CYTOCHROME C OXIDASE 19-1"/>
    <property type="match status" value="1"/>
</dbReference>
<dbReference type="PROSITE" id="PS51808">
    <property type="entry name" value="CHCH"/>
    <property type="match status" value="1"/>
</dbReference>
<dbReference type="RefSeq" id="XP_039121245.1">
    <property type="nucleotide sequence ID" value="XM_039265311.1"/>
</dbReference>
<feature type="compositionally biased region" description="Basic and acidic residues" evidence="2">
    <location>
        <begin position="78"/>
        <end position="97"/>
    </location>
</feature>
<keyword evidence="1" id="KW-1015">Disulfide bond</keyword>
<name>A0AB40B2B7_DIOCR</name>
<feature type="domain" description="CHCH" evidence="3">
    <location>
        <begin position="31"/>
        <end position="65"/>
    </location>
</feature>
<feature type="region of interest" description="Disordered" evidence="2">
    <location>
        <begin position="73"/>
        <end position="110"/>
    </location>
</feature>
<dbReference type="RefSeq" id="XP_039121243.1">
    <property type="nucleotide sequence ID" value="XM_039265309.1"/>
</dbReference>
<dbReference type="PANTHER" id="PTHR47565:SF2">
    <property type="entry name" value="CYTOCHROME C OXIDASE 19-1"/>
    <property type="match status" value="1"/>
</dbReference>
<reference evidence="5 6" key="1">
    <citation type="submission" date="2025-04" db="UniProtKB">
        <authorList>
            <consortium name="RefSeq"/>
        </authorList>
    </citation>
    <scope>IDENTIFICATION</scope>
</reference>
<dbReference type="Pfam" id="PF06747">
    <property type="entry name" value="CHCH"/>
    <property type="match status" value="1"/>
</dbReference>
<feature type="compositionally biased region" description="Polar residues" evidence="2">
    <location>
        <begin position="98"/>
        <end position="110"/>
    </location>
</feature>
<dbReference type="InterPro" id="IPR009069">
    <property type="entry name" value="Cys_alpha_HP_mot_SF"/>
</dbReference>
<proteinExistence type="predicted"/>